<dbReference type="InterPro" id="IPR053714">
    <property type="entry name" value="Iso_Racemase_Enz_sf"/>
</dbReference>
<dbReference type="Gene3D" id="3.40.50.12500">
    <property type="match status" value="1"/>
</dbReference>
<protein>
    <recommendedName>
        <fullName evidence="4">Hydantoin racemase</fullName>
    </recommendedName>
</protein>
<reference evidence="2 3" key="1">
    <citation type="submission" date="2017-04" db="EMBL/GenBank/DDBJ databases">
        <title>Draft Aigarchaeota genome from a New Zealand hot spring.</title>
        <authorList>
            <person name="Reysenbach A.-L."/>
            <person name="Donaho J.A."/>
            <person name="Gerhart J."/>
            <person name="Kelley J.F."/>
            <person name="Kouba K."/>
            <person name="Podar M."/>
            <person name="Stott M."/>
        </authorList>
    </citation>
    <scope>NUCLEOTIDE SEQUENCE [LARGE SCALE GENOMIC DNA]</scope>
    <source>
        <strain evidence="2">NZ13_MG1</strain>
    </source>
</reference>
<evidence type="ECO:0000313" key="3">
    <source>
        <dbReference type="Proteomes" id="UP000244066"/>
    </source>
</evidence>
<name>A0A2R7Y217_9ARCH</name>
<dbReference type="InterPro" id="IPR052186">
    <property type="entry name" value="Hydantoin_racemase-like"/>
</dbReference>
<dbReference type="Proteomes" id="UP000244066">
    <property type="component" value="Unassembled WGS sequence"/>
</dbReference>
<gene>
    <name evidence="2" type="ORF">B9J98_05825</name>
</gene>
<proteinExistence type="inferred from homology"/>
<dbReference type="AlphaFoldDB" id="A0A2R7Y217"/>
<dbReference type="EMBL" id="NDWU01000015">
    <property type="protein sequence ID" value="PUA31586.1"/>
    <property type="molecule type" value="Genomic_DNA"/>
</dbReference>
<dbReference type="PANTHER" id="PTHR28047">
    <property type="entry name" value="PROTEIN DCG1"/>
    <property type="match status" value="1"/>
</dbReference>
<organism evidence="2 3">
    <name type="scientific">Candidatus Terraquivivens tikiterensis</name>
    <dbReference type="NCBI Taxonomy" id="1980982"/>
    <lineage>
        <taxon>Archaea</taxon>
        <taxon>Nitrososphaerota</taxon>
        <taxon>Candidatus Wolframiiraptoraceae</taxon>
        <taxon>Candidatus Terraquivivens</taxon>
    </lineage>
</organism>
<comment type="similarity">
    <text evidence="1">Belongs to the HyuE racemase family.</text>
</comment>
<evidence type="ECO:0000313" key="2">
    <source>
        <dbReference type="EMBL" id="PUA31586.1"/>
    </source>
</evidence>
<dbReference type="InterPro" id="IPR015942">
    <property type="entry name" value="Asp/Glu/hydantoin_racemase"/>
</dbReference>
<dbReference type="Pfam" id="PF01177">
    <property type="entry name" value="Asp_Glu_race"/>
    <property type="match status" value="1"/>
</dbReference>
<comment type="caution">
    <text evidence="2">The sequence shown here is derived from an EMBL/GenBank/DDBJ whole genome shotgun (WGS) entry which is preliminary data.</text>
</comment>
<dbReference type="GO" id="GO:0047661">
    <property type="term" value="F:amino-acid racemase activity"/>
    <property type="evidence" value="ECO:0007669"/>
    <property type="project" value="InterPro"/>
</dbReference>
<evidence type="ECO:0000256" key="1">
    <source>
        <dbReference type="ARBA" id="ARBA00038414"/>
    </source>
</evidence>
<evidence type="ECO:0008006" key="4">
    <source>
        <dbReference type="Google" id="ProtNLM"/>
    </source>
</evidence>
<accession>A0A2R7Y217</accession>
<sequence length="237" mass="25800">MIRIKVIVPVSTDVWNDMIRDAYEKHKDSDTSIDIINIKTGPESIEQIYDDVWAGLPTLLEVEKAEKEGYDAVIVYCFGDPALTAAKEAVDVPVVGLCEPSIHVASMLGRKFSVIGVGGKVAYGLMLDNAAVYGLSHKLASVRITDIKVLDIKKEFSKLVDALAEEGKKAIEMDGADVLVLGCGSLLNLAEMLEKRLGVPVIDPGLVALKTAEMFAKLKLKQSKKAYATPYHKKRIA</sequence>
<dbReference type="PANTHER" id="PTHR28047:SF5">
    <property type="entry name" value="PROTEIN DCG1"/>
    <property type="match status" value="1"/>
</dbReference>